<keyword evidence="4" id="KW-0297">G-protein coupled receptor</keyword>
<evidence type="ECO:0000256" key="2">
    <source>
        <dbReference type="ARBA" id="ARBA00022692"/>
    </source>
</evidence>
<evidence type="ECO:0000313" key="10">
    <source>
        <dbReference type="EMBL" id="CAH3187738.1"/>
    </source>
</evidence>
<dbReference type="Gene3D" id="1.20.1070.10">
    <property type="entry name" value="Rhodopsin 7-helix transmembrane proteins"/>
    <property type="match status" value="2"/>
</dbReference>
<feature type="transmembrane region" description="Helical" evidence="8">
    <location>
        <begin position="51"/>
        <end position="76"/>
    </location>
</feature>
<reference evidence="10 11" key="1">
    <citation type="submission" date="2022-05" db="EMBL/GenBank/DDBJ databases">
        <authorList>
            <consortium name="Genoscope - CEA"/>
            <person name="William W."/>
        </authorList>
    </citation>
    <scope>NUCLEOTIDE SEQUENCE [LARGE SCALE GENOMIC DNA]</scope>
</reference>
<dbReference type="PROSITE" id="PS50262">
    <property type="entry name" value="G_PROTEIN_RECEP_F1_2"/>
    <property type="match status" value="2"/>
</dbReference>
<keyword evidence="3 8" id="KW-1133">Transmembrane helix</keyword>
<feature type="transmembrane region" description="Helical" evidence="8">
    <location>
        <begin position="177"/>
        <end position="199"/>
    </location>
</feature>
<keyword evidence="7" id="KW-0807">Transducer</keyword>
<dbReference type="InterPro" id="IPR050125">
    <property type="entry name" value="GPCR_opsins"/>
</dbReference>
<dbReference type="InterPro" id="IPR017452">
    <property type="entry name" value="GPCR_Rhodpsn_7TM"/>
</dbReference>
<evidence type="ECO:0000256" key="6">
    <source>
        <dbReference type="ARBA" id="ARBA00023170"/>
    </source>
</evidence>
<gene>
    <name evidence="10" type="ORF">PLOB_00038189</name>
</gene>
<evidence type="ECO:0000256" key="1">
    <source>
        <dbReference type="ARBA" id="ARBA00004141"/>
    </source>
</evidence>
<evidence type="ECO:0000256" key="4">
    <source>
        <dbReference type="ARBA" id="ARBA00023040"/>
    </source>
</evidence>
<dbReference type="Pfam" id="PF00001">
    <property type="entry name" value="7tm_1"/>
    <property type="match status" value="2"/>
</dbReference>
<dbReference type="Proteomes" id="UP001159405">
    <property type="component" value="Unassembled WGS sequence"/>
</dbReference>
<feature type="domain" description="G-protein coupled receptors family 1 profile" evidence="9">
    <location>
        <begin position="30"/>
        <end position="288"/>
    </location>
</feature>
<keyword evidence="2 8" id="KW-0812">Transmembrane</keyword>
<dbReference type="PANTHER" id="PTHR24240">
    <property type="entry name" value="OPSIN"/>
    <property type="match status" value="1"/>
</dbReference>
<dbReference type="PRINTS" id="PR00237">
    <property type="entry name" value="GPCRRHODOPSN"/>
</dbReference>
<feature type="transmembrane region" description="Helical" evidence="8">
    <location>
        <begin position="594"/>
        <end position="616"/>
    </location>
</feature>
<accession>A0ABN8S884</accession>
<evidence type="ECO:0000313" key="11">
    <source>
        <dbReference type="Proteomes" id="UP001159405"/>
    </source>
</evidence>
<name>A0ABN8S884_9CNID</name>
<feature type="transmembrane region" description="Helical" evidence="8">
    <location>
        <begin position="88"/>
        <end position="110"/>
    </location>
</feature>
<feature type="transmembrane region" description="Helical" evidence="8">
    <location>
        <begin position="343"/>
        <end position="364"/>
    </location>
</feature>
<proteinExistence type="predicted"/>
<keyword evidence="6" id="KW-0675">Receptor</keyword>
<sequence length="651" mass="73322">MVGTLEPRSTAITVVEAGAMIALNIISLLGNVLVCLSVYRNNRLRTTTNLYIIALAVTDLIAATFVMPLATGVLITGRWPFGETACQIHAYFGLFAVYVSPVTMGLTALNRYTRICKSDQQYKLFFSKKKSLIFLGFSWTFVALWILLPCLTGLQEFYFVPSYAGCLNRQMSDLAKILHYIVVLGLFFALPLAVTIFSYRKVLKNIREHNTGTARNLRTNSNETVTTKEIRLSKSLFVVVFAFMLCWLPAWVITILTRFLFGNKMPRNVQLLCPFSLNISNAINPFIYAGMNPVFRREFRRLLVCRFGGEKVDNHQLEDQPPLGSTMVGALESRSTALKVVEAGAMIALNIASLLGNILVCLSVYRNNRLRTTTNLYIIALAVSDLIAATLVMPPATGVLITGRWPFGETACQIHAYFSLFAVYVSPVTMGLTALNRYTRICKSDQQYNLFFSKKKSRISLGSTWTFVALYILIPRVTGLQDFHFVPSYAACLNRHLSNFGKMVHYFVVLGLFFVLPLAVTIFSYRKVLKKIQEHNTGTAQSLRINNETVTSNEIRLSKSLFVVVFAFMLCWVPAWFITILTRLVFGNKMPRNVQLLCTFFLNISNAINPFIYAGMNPVFRREFRKLLGCKFGVRVESSLSQQSSSRRLAT</sequence>
<feature type="non-terminal residue" evidence="10">
    <location>
        <position position="651"/>
    </location>
</feature>
<dbReference type="SMART" id="SM01381">
    <property type="entry name" value="7TM_GPCR_Srsx"/>
    <property type="match status" value="1"/>
</dbReference>
<dbReference type="InterPro" id="IPR000276">
    <property type="entry name" value="GPCR_Rhodpsn"/>
</dbReference>
<feature type="transmembrane region" description="Helical" evidence="8">
    <location>
        <begin position="20"/>
        <end position="39"/>
    </location>
</feature>
<feature type="domain" description="G-protein coupled receptors family 1 profile" evidence="9">
    <location>
        <begin position="356"/>
        <end position="613"/>
    </location>
</feature>
<evidence type="ECO:0000256" key="7">
    <source>
        <dbReference type="ARBA" id="ARBA00023224"/>
    </source>
</evidence>
<feature type="transmembrane region" description="Helical" evidence="8">
    <location>
        <begin position="131"/>
        <end position="154"/>
    </location>
</feature>
<evidence type="ECO:0000256" key="5">
    <source>
        <dbReference type="ARBA" id="ARBA00023136"/>
    </source>
</evidence>
<evidence type="ECO:0000259" key="9">
    <source>
        <dbReference type="PROSITE" id="PS50262"/>
    </source>
</evidence>
<dbReference type="EMBL" id="CALNXK010000565">
    <property type="protein sequence ID" value="CAH3187738.1"/>
    <property type="molecule type" value="Genomic_DNA"/>
</dbReference>
<feature type="transmembrane region" description="Helical" evidence="8">
    <location>
        <begin position="503"/>
        <end position="525"/>
    </location>
</feature>
<evidence type="ECO:0000256" key="8">
    <source>
        <dbReference type="SAM" id="Phobius"/>
    </source>
</evidence>
<protein>
    <recommendedName>
        <fullName evidence="9">G-protein coupled receptors family 1 profile domain-containing protein</fullName>
    </recommendedName>
</protein>
<dbReference type="SUPFAM" id="SSF81321">
    <property type="entry name" value="Family A G protein-coupled receptor-like"/>
    <property type="match status" value="2"/>
</dbReference>
<keyword evidence="11" id="KW-1185">Reference proteome</keyword>
<comment type="subcellular location">
    <subcellularLocation>
        <location evidence="1">Membrane</location>
        <topology evidence="1">Multi-pass membrane protein</topology>
    </subcellularLocation>
</comment>
<feature type="transmembrane region" description="Helical" evidence="8">
    <location>
        <begin position="416"/>
        <end position="438"/>
    </location>
</feature>
<feature type="transmembrane region" description="Helical" evidence="8">
    <location>
        <begin position="561"/>
        <end position="582"/>
    </location>
</feature>
<feature type="transmembrane region" description="Helical" evidence="8">
    <location>
        <begin position="459"/>
        <end position="478"/>
    </location>
</feature>
<comment type="caution">
    <text evidence="10">The sequence shown here is derived from an EMBL/GenBank/DDBJ whole genome shotgun (WGS) entry which is preliminary data.</text>
</comment>
<keyword evidence="5 8" id="KW-0472">Membrane</keyword>
<dbReference type="CDD" id="cd00637">
    <property type="entry name" value="7tm_classA_rhodopsin-like"/>
    <property type="match status" value="2"/>
</dbReference>
<feature type="transmembrane region" description="Helical" evidence="8">
    <location>
        <begin position="236"/>
        <end position="261"/>
    </location>
</feature>
<evidence type="ECO:0000256" key="3">
    <source>
        <dbReference type="ARBA" id="ARBA00022989"/>
    </source>
</evidence>
<organism evidence="10 11">
    <name type="scientific">Porites lobata</name>
    <dbReference type="NCBI Taxonomy" id="104759"/>
    <lineage>
        <taxon>Eukaryota</taxon>
        <taxon>Metazoa</taxon>
        <taxon>Cnidaria</taxon>
        <taxon>Anthozoa</taxon>
        <taxon>Hexacorallia</taxon>
        <taxon>Scleractinia</taxon>
        <taxon>Fungiina</taxon>
        <taxon>Poritidae</taxon>
        <taxon>Porites</taxon>
    </lineage>
</organism>
<feature type="transmembrane region" description="Helical" evidence="8">
    <location>
        <begin position="376"/>
        <end position="396"/>
    </location>
</feature>